<dbReference type="InterPro" id="IPR051932">
    <property type="entry name" value="Bact_StressResp_Reg"/>
</dbReference>
<dbReference type="InterPro" id="IPR002645">
    <property type="entry name" value="STAS_dom"/>
</dbReference>
<dbReference type="PROSITE" id="PS50801">
    <property type="entry name" value="STAS"/>
    <property type="match status" value="1"/>
</dbReference>
<protein>
    <recommendedName>
        <fullName evidence="2">STAS domain-containing protein</fullName>
    </recommendedName>
</protein>
<evidence type="ECO:0000313" key="3">
    <source>
        <dbReference type="EMBL" id="PTL38987.1"/>
    </source>
</evidence>
<reference evidence="3 4" key="1">
    <citation type="submission" date="2018-03" db="EMBL/GenBank/DDBJ databases">
        <title>Alkalicoccus saliphilus sp. nov., isolated from a mineral pool.</title>
        <authorList>
            <person name="Zhao B."/>
        </authorList>
    </citation>
    <scope>NUCLEOTIDE SEQUENCE [LARGE SCALE GENOMIC DNA]</scope>
    <source>
        <strain evidence="3 4">6AG</strain>
    </source>
</reference>
<dbReference type="CDD" id="cd07041">
    <property type="entry name" value="STAS_RsbR_RsbS_like"/>
    <property type="match status" value="1"/>
</dbReference>
<dbReference type="EMBL" id="PZJJ01000011">
    <property type="protein sequence ID" value="PTL38987.1"/>
    <property type="molecule type" value="Genomic_DNA"/>
</dbReference>
<keyword evidence="4" id="KW-1185">Reference proteome</keyword>
<dbReference type="Gene3D" id="3.30.750.24">
    <property type="entry name" value="STAS domain"/>
    <property type="match status" value="1"/>
</dbReference>
<proteinExistence type="predicted"/>
<name>A0A2T4U6F8_9BACI</name>
<comment type="caution">
    <text evidence="3">The sequence shown here is derived from an EMBL/GenBank/DDBJ whole genome shotgun (WGS) entry which is preliminary data.</text>
</comment>
<gene>
    <name evidence="3" type="ORF">C6Y45_08380</name>
</gene>
<dbReference type="PANTHER" id="PTHR33745">
    <property type="entry name" value="RSBT ANTAGONIST PROTEIN RSBS-RELATED"/>
    <property type="match status" value="1"/>
</dbReference>
<accession>A0A2T4U6F8</accession>
<keyword evidence="1" id="KW-0597">Phosphoprotein</keyword>
<sequence length="280" mass="31476">MPNSMKYIGEKLKSLKLEIAEEIAGMYKEKYNIEYTKLSKEKMNGHIAELVTMFAEGFIEGGSAARLQEVHNWGREFGKEASGLELSPERAILVVPILRKVVYKYIREEFAEGSHTFDQYYEVADTINPLIDKAIYSFTQSYVERNERKIQEAKDEILNLSVPVVPLTKEVAILPIIGHIDSKRSQELLNQALLKGQELKLSALILDLSGVHLIDTYVAQNLFQLNDALQLIGVQVIFSGLRPELAQTLVNLGISFDHMTVVNSLPQALKKTGLSVNADR</sequence>
<evidence type="ECO:0000313" key="4">
    <source>
        <dbReference type="Proteomes" id="UP000240509"/>
    </source>
</evidence>
<evidence type="ECO:0000259" key="2">
    <source>
        <dbReference type="PROSITE" id="PS50801"/>
    </source>
</evidence>
<feature type="domain" description="STAS" evidence="2">
    <location>
        <begin position="161"/>
        <end position="272"/>
    </location>
</feature>
<dbReference type="PANTHER" id="PTHR33745:SF3">
    <property type="entry name" value="RSBT CO-ANTAGONIST PROTEIN RSBRC"/>
    <property type="match status" value="1"/>
</dbReference>
<dbReference type="Pfam" id="PF01740">
    <property type="entry name" value="STAS"/>
    <property type="match status" value="1"/>
</dbReference>
<organism evidence="3 4">
    <name type="scientific">Alkalicoccus saliphilus</name>
    <dbReference type="NCBI Taxonomy" id="200989"/>
    <lineage>
        <taxon>Bacteria</taxon>
        <taxon>Bacillati</taxon>
        <taxon>Bacillota</taxon>
        <taxon>Bacilli</taxon>
        <taxon>Bacillales</taxon>
        <taxon>Bacillaceae</taxon>
        <taxon>Alkalicoccus</taxon>
    </lineage>
</organism>
<evidence type="ECO:0000256" key="1">
    <source>
        <dbReference type="ARBA" id="ARBA00022553"/>
    </source>
</evidence>
<dbReference type="AlphaFoldDB" id="A0A2T4U6F8"/>
<dbReference type="SUPFAM" id="SSF52091">
    <property type="entry name" value="SpoIIaa-like"/>
    <property type="match status" value="1"/>
</dbReference>
<dbReference type="InterPro" id="IPR036513">
    <property type="entry name" value="STAS_dom_sf"/>
</dbReference>
<dbReference type="RefSeq" id="WP_107584787.1">
    <property type="nucleotide sequence ID" value="NZ_PZJJ01000011.1"/>
</dbReference>
<dbReference type="Proteomes" id="UP000240509">
    <property type="component" value="Unassembled WGS sequence"/>
</dbReference>